<sequence length="258" mass="27699">MSSTTGDAIAEHGWTAVPVDAEAIFKGKPYLHKPTALSVEDIHFPSDDPIVAKVQQYAKEQLPPQTYNHSMRVFYFATAILTQQFPSHARTLSRSTLALACLLHDIGSTPTNLHATLLSFEFSGAIIALDLLRSTPGHYGAGGGQGPAAPQPQAEAVCEAIIRHQDLGKEGTVTLLGQLLQLATVYDNVGARPYLVHGATRADVNGAFPREGWAACFAGTIREEVRVKPWAHSTHLGGSSGEEFVNAVEGNLLMAEYE</sequence>
<reference evidence="2" key="2">
    <citation type="submission" date="2023-06" db="EMBL/GenBank/DDBJ databases">
        <authorList>
            <consortium name="Lawrence Berkeley National Laboratory"/>
            <person name="Mondo S.J."/>
            <person name="Hensen N."/>
            <person name="Bonometti L."/>
            <person name="Westerberg I."/>
            <person name="Brannstrom I.O."/>
            <person name="Guillou S."/>
            <person name="Cros-Aarteil S."/>
            <person name="Calhoun S."/>
            <person name="Haridas S."/>
            <person name="Kuo A."/>
            <person name="Pangilinan J."/>
            <person name="Riley R."/>
            <person name="Labutti K."/>
            <person name="Andreopoulos B."/>
            <person name="Lipzen A."/>
            <person name="Chen C."/>
            <person name="Yanf M."/>
            <person name="Daum C."/>
            <person name="Ng V."/>
            <person name="Clum A."/>
            <person name="Steindorff A."/>
            <person name="Ohm R."/>
            <person name="Martin F."/>
            <person name="Silar P."/>
            <person name="Natvig D."/>
            <person name="Lalanne C."/>
            <person name="Gautier V."/>
            <person name="Ament-Velasquez S.L."/>
            <person name="Kruys A."/>
            <person name="Hutchinson M.I."/>
            <person name="Powell A.J."/>
            <person name="Barry K."/>
            <person name="Miller A.N."/>
            <person name="Grigoriev I.V."/>
            <person name="Debuchy R."/>
            <person name="Gladieux P."/>
            <person name="Thoren M.H."/>
            <person name="Johannesson H."/>
        </authorList>
    </citation>
    <scope>NUCLEOTIDE SEQUENCE</scope>
    <source>
        <strain evidence="2">CBS 333.67</strain>
    </source>
</reference>
<protein>
    <recommendedName>
        <fullName evidence="1">HD domain-containing protein</fullName>
    </recommendedName>
</protein>
<dbReference type="InterPro" id="IPR003607">
    <property type="entry name" value="HD/PDEase_dom"/>
</dbReference>
<comment type="caution">
    <text evidence="2">The sequence shown here is derived from an EMBL/GenBank/DDBJ whole genome shotgun (WGS) entry which is preliminary data.</text>
</comment>
<dbReference type="NCBIfam" id="TIGR03401">
    <property type="entry name" value="cyanamide_fam"/>
    <property type="match status" value="1"/>
</dbReference>
<dbReference type="SUPFAM" id="SSF109604">
    <property type="entry name" value="HD-domain/PDEase-like"/>
    <property type="match status" value="1"/>
</dbReference>
<dbReference type="Proteomes" id="UP001273166">
    <property type="component" value="Unassembled WGS sequence"/>
</dbReference>
<dbReference type="RefSeq" id="XP_062723130.1">
    <property type="nucleotide sequence ID" value="XM_062865759.1"/>
</dbReference>
<feature type="domain" description="HD" evidence="1">
    <location>
        <begin position="66"/>
        <end position="189"/>
    </location>
</feature>
<dbReference type="CDD" id="cd00077">
    <property type="entry name" value="HDc"/>
    <property type="match status" value="1"/>
</dbReference>
<gene>
    <name evidence="2" type="ORF">B0T15DRAFT_432828</name>
</gene>
<dbReference type="Gene3D" id="1.10.3210.10">
    <property type="entry name" value="Hypothetical protein af1432"/>
    <property type="match status" value="1"/>
</dbReference>
<name>A0AAJ0GWX8_9PEZI</name>
<dbReference type="EMBL" id="JAUDZG010000003">
    <property type="protein sequence ID" value="KAK3307350.1"/>
    <property type="molecule type" value="Genomic_DNA"/>
</dbReference>
<dbReference type="AlphaFoldDB" id="A0AAJ0GWX8"/>
<evidence type="ECO:0000313" key="2">
    <source>
        <dbReference type="EMBL" id="KAK3307350.1"/>
    </source>
</evidence>
<evidence type="ECO:0000313" key="3">
    <source>
        <dbReference type="Proteomes" id="UP001273166"/>
    </source>
</evidence>
<dbReference type="InterPro" id="IPR006674">
    <property type="entry name" value="HD_domain"/>
</dbReference>
<dbReference type="Pfam" id="PF01966">
    <property type="entry name" value="HD"/>
    <property type="match status" value="1"/>
</dbReference>
<keyword evidence="3" id="KW-1185">Reference proteome</keyword>
<organism evidence="2 3">
    <name type="scientific">Chaetomium strumarium</name>
    <dbReference type="NCBI Taxonomy" id="1170767"/>
    <lineage>
        <taxon>Eukaryota</taxon>
        <taxon>Fungi</taxon>
        <taxon>Dikarya</taxon>
        <taxon>Ascomycota</taxon>
        <taxon>Pezizomycotina</taxon>
        <taxon>Sordariomycetes</taxon>
        <taxon>Sordariomycetidae</taxon>
        <taxon>Sordariales</taxon>
        <taxon>Chaetomiaceae</taxon>
        <taxon>Chaetomium</taxon>
    </lineage>
</organism>
<dbReference type="InterPro" id="IPR017771">
    <property type="entry name" value="Cyanamide_hydratase_HD"/>
</dbReference>
<proteinExistence type="predicted"/>
<reference evidence="2" key="1">
    <citation type="journal article" date="2023" name="Mol. Phylogenet. Evol.">
        <title>Genome-scale phylogeny and comparative genomics of the fungal order Sordariales.</title>
        <authorList>
            <person name="Hensen N."/>
            <person name="Bonometti L."/>
            <person name="Westerberg I."/>
            <person name="Brannstrom I.O."/>
            <person name="Guillou S."/>
            <person name="Cros-Aarteil S."/>
            <person name="Calhoun S."/>
            <person name="Haridas S."/>
            <person name="Kuo A."/>
            <person name="Mondo S."/>
            <person name="Pangilinan J."/>
            <person name="Riley R."/>
            <person name="LaButti K."/>
            <person name="Andreopoulos B."/>
            <person name="Lipzen A."/>
            <person name="Chen C."/>
            <person name="Yan M."/>
            <person name="Daum C."/>
            <person name="Ng V."/>
            <person name="Clum A."/>
            <person name="Steindorff A."/>
            <person name="Ohm R.A."/>
            <person name="Martin F."/>
            <person name="Silar P."/>
            <person name="Natvig D.O."/>
            <person name="Lalanne C."/>
            <person name="Gautier V."/>
            <person name="Ament-Velasquez S.L."/>
            <person name="Kruys A."/>
            <person name="Hutchinson M.I."/>
            <person name="Powell A.J."/>
            <person name="Barry K."/>
            <person name="Miller A.N."/>
            <person name="Grigoriev I.V."/>
            <person name="Debuchy R."/>
            <person name="Gladieux P."/>
            <person name="Hiltunen Thoren M."/>
            <person name="Johannesson H."/>
        </authorList>
    </citation>
    <scope>NUCLEOTIDE SEQUENCE</scope>
    <source>
        <strain evidence="2">CBS 333.67</strain>
    </source>
</reference>
<dbReference type="SMART" id="SM00471">
    <property type="entry name" value="HDc"/>
    <property type="match status" value="1"/>
</dbReference>
<accession>A0AAJ0GWX8</accession>
<dbReference type="PROSITE" id="PS51831">
    <property type="entry name" value="HD"/>
    <property type="match status" value="1"/>
</dbReference>
<dbReference type="GeneID" id="87884588"/>
<dbReference type="PANTHER" id="PTHR35569">
    <property type="entry name" value="CYANAMIDE HYDRATASE DDI2-RELATED"/>
    <property type="match status" value="1"/>
</dbReference>
<evidence type="ECO:0000259" key="1">
    <source>
        <dbReference type="PROSITE" id="PS51831"/>
    </source>
</evidence>
<dbReference type="PANTHER" id="PTHR35569:SF1">
    <property type="entry name" value="CYANAMIDE HYDRATASE DDI2-RELATED"/>
    <property type="match status" value="1"/>
</dbReference>